<proteinExistence type="predicted"/>
<evidence type="ECO:0000313" key="2">
    <source>
        <dbReference type="Proteomes" id="UP000070529"/>
    </source>
</evidence>
<accession>A0A135I6A9</accession>
<evidence type="ECO:0000313" key="1">
    <source>
        <dbReference type="EMBL" id="KXF80990.1"/>
    </source>
</evidence>
<sequence length="111" mass="12159">MVEYPLSQSVRKALLGISGIREECDNGTFYFSQYGRLFGIVDADGISLVVGEECLEEALRRPGAKLEHPGGKRCKGVVKVSAAKCTETDLDFWLLLALPTNQGTIDPITFH</sequence>
<evidence type="ECO:0008006" key="3">
    <source>
        <dbReference type="Google" id="ProtNLM"/>
    </source>
</evidence>
<protein>
    <recommendedName>
        <fullName evidence="3">TfoX N-terminal domain-containing protein</fullName>
    </recommendedName>
</protein>
<dbReference type="AlphaFoldDB" id="A0A135I6A9"/>
<name>A0A135I6A9_9GAMM</name>
<dbReference type="Proteomes" id="UP000070529">
    <property type="component" value="Unassembled WGS sequence"/>
</dbReference>
<gene>
    <name evidence="1" type="ORF">ATN88_17865</name>
</gene>
<dbReference type="OrthoDB" id="5917410at2"/>
<reference evidence="1 2" key="1">
    <citation type="submission" date="2015-11" db="EMBL/GenBank/DDBJ databases">
        <title>Genomic Taxonomy of the Vibrionaceae.</title>
        <authorList>
            <person name="Gomez-Gil B."/>
            <person name="Enciso-Ibarra J."/>
        </authorList>
    </citation>
    <scope>NUCLEOTIDE SEQUENCE [LARGE SCALE GENOMIC DNA]</scope>
    <source>
        <strain evidence="1 2">CAIM 912</strain>
    </source>
</reference>
<keyword evidence="2" id="KW-1185">Reference proteome</keyword>
<organism evidence="1 2">
    <name type="scientific">Enterovibrio coralii</name>
    <dbReference type="NCBI Taxonomy" id="294935"/>
    <lineage>
        <taxon>Bacteria</taxon>
        <taxon>Pseudomonadati</taxon>
        <taxon>Pseudomonadota</taxon>
        <taxon>Gammaproteobacteria</taxon>
        <taxon>Vibrionales</taxon>
        <taxon>Vibrionaceae</taxon>
        <taxon>Enterovibrio</taxon>
    </lineage>
</organism>
<comment type="caution">
    <text evidence="1">The sequence shown here is derived from an EMBL/GenBank/DDBJ whole genome shotgun (WGS) entry which is preliminary data.</text>
</comment>
<dbReference type="EMBL" id="LNTY01000043">
    <property type="protein sequence ID" value="KXF80990.1"/>
    <property type="molecule type" value="Genomic_DNA"/>
</dbReference>